<dbReference type="Pfam" id="PF00474">
    <property type="entry name" value="SSF"/>
    <property type="match status" value="1"/>
</dbReference>
<comment type="caution">
    <text evidence="16">The sequence shown here is derived from an EMBL/GenBank/DDBJ whole genome shotgun (WGS) entry which is preliminary data.</text>
</comment>
<evidence type="ECO:0000256" key="2">
    <source>
        <dbReference type="ARBA" id="ARBA00006434"/>
    </source>
</evidence>
<evidence type="ECO:0000256" key="1">
    <source>
        <dbReference type="ARBA" id="ARBA00004651"/>
    </source>
</evidence>
<keyword evidence="7 15" id="KW-1133">Transmembrane helix</keyword>
<comment type="similarity">
    <text evidence="2 13">Belongs to the sodium:solute symporter (SSF) (TC 2.A.21) family.</text>
</comment>
<feature type="transmembrane region" description="Helical" evidence="15">
    <location>
        <begin position="188"/>
        <end position="207"/>
    </location>
</feature>
<protein>
    <submittedName>
        <fullName evidence="16">Sodium/glucose cotransporter</fullName>
    </submittedName>
</protein>
<feature type="transmembrane region" description="Helical" evidence="15">
    <location>
        <begin position="82"/>
        <end position="100"/>
    </location>
</feature>
<keyword evidence="11" id="KW-0739">Sodium transport</keyword>
<name>A0A5C5ZJ10_9BACT</name>
<feature type="transmembrane region" description="Helical" evidence="15">
    <location>
        <begin position="576"/>
        <end position="598"/>
    </location>
</feature>
<feature type="transmembrane region" description="Helical" evidence="15">
    <location>
        <begin position="376"/>
        <end position="403"/>
    </location>
</feature>
<organism evidence="16 17">
    <name type="scientific">Pseudobythopirellula maris</name>
    <dbReference type="NCBI Taxonomy" id="2527991"/>
    <lineage>
        <taxon>Bacteria</taxon>
        <taxon>Pseudomonadati</taxon>
        <taxon>Planctomycetota</taxon>
        <taxon>Planctomycetia</taxon>
        <taxon>Pirellulales</taxon>
        <taxon>Lacipirellulaceae</taxon>
        <taxon>Pseudobythopirellula</taxon>
    </lineage>
</organism>
<feature type="transmembrane region" description="Helical" evidence="15">
    <location>
        <begin position="604"/>
        <end position="622"/>
    </location>
</feature>
<keyword evidence="10 15" id="KW-0472">Membrane</keyword>
<feature type="transmembrane region" description="Helical" evidence="15">
    <location>
        <begin position="510"/>
        <end position="530"/>
    </location>
</feature>
<evidence type="ECO:0000256" key="14">
    <source>
        <dbReference type="SAM" id="MobiDB-lite"/>
    </source>
</evidence>
<dbReference type="Gene3D" id="1.20.1730.10">
    <property type="entry name" value="Sodium/glucose cotransporter"/>
    <property type="match status" value="1"/>
</dbReference>
<reference evidence="16 17" key="1">
    <citation type="submission" date="2019-02" db="EMBL/GenBank/DDBJ databases">
        <title>Deep-cultivation of Planctomycetes and their phenomic and genomic characterization uncovers novel biology.</title>
        <authorList>
            <person name="Wiegand S."/>
            <person name="Jogler M."/>
            <person name="Boedeker C."/>
            <person name="Pinto D."/>
            <person name="Vollmers J."/>
            <person name="Rivas-Marin E."/>
            <person name="Kohn T."/>
            <person name="Peeters S.H."/>
            <person name="Heuer A."/>
            <person name="Rast P."/>
            <person name="Oberbeckmann S."/>
            <person name="Bunk B."/>
            <person name="Jeske O."/>
            <person name="Meyerdierks A."/>
            <person name="Storesund J.E."/>
            <person name="Kallscheuer N."/>
            <person name="Luecker S."/>
            <person name="Lage O.M."/>
            <person name="Pohl T."/>
            <person name="Merkel B.J."/>
            <person name="Hornburger P."/>
            <person name="Mueller R.-W."/>
            <person name="Bruemmer F."/>
            <person name="Labrenz M."/>
            <person name="Spormann A.M."/>
            <person name="Op Den Camp H."/>
            <person name="Overmann J."/>
            <person name="Amann R."/>
            <person name="Jetten M.S.M."/>
            <person name="Mascher T."/>
            <person name="Medema M.H."/>
            <person name="Devos D.P."/>
            <person name="Kaster A.-K."/>
            <person name="Ovreas L."/>
            <person name="Rohde M."/>
            <person name="Galperin M.Y."/>
            <person name="Jogler C."/>
        </authorList>
    </citation>
    <scope>NUCLEOTIDE SEQUENCE [LARGE SCALE GENOMIC DNA]</scope>
    <source>
        <strain evidence="16 17">Mal64</strain>
    </source>
</reference>
<dbReference type="GO" id="GO:0005298">
    <property type="term" value="F:proline:sodium symporter activity"/>
    <property type="evidence" value="ECO:0007669"/>
    <property type="project" value="TreeGrafter"/>
</dbReference>
<evidence type="ECO:0000256" key="13">
    <source>
        <dbReference type="RuleBase" id="RU362091"/>
    </source>
</evidence>
<keyword evidence="3" id="KW-0813">Transport</keyword>
<sequence precursor="true">MNELHWIDGAILIVYLLVTVGIGFWISKRASKNLRSYFLGGNQIPWYMLGLSNASGMFDISGTIWLVYLLMVYGVHSVWIPWLWPVFNQIFLMVYLSVWLRRSGVVTGAQWIRFRFGDSQGAKLAHMIVVVFALVSVVGFLAYGFVGVGKFAAEFLPQIVEHPTDFESIADPAALNDALADKAWNEKAWGLIITALTTLYVVKGGMYSVVFTEVLQYSIMTVASLWIGWIAICRVSPEMLAASVPEGWDRLWFGWRLDSDWSGLLEGANAKIASDGYELFAIFFALMVFKGILGSMAGPAPNYDMQRILSARTPKEAAYMSGFVSLVLFVPRYVLIAGVAVLALALMSGELNAQGAGVDYDNVLAMVIDRYAPVGLFGLLVAALLAAFMSTYAATVNAAPAYVVNDIYKRYINPDASDKTYVRMSYAVSIAVVLIGTLLGLSLTGVNQIVNWIVSALFGGYTVANVMKWHWWRFNSYGYFWGMLGGMAPALYFAWHYQGESVLYGLEKNLALFPVLLAASLLGCVAGSLLTEADDREVLKNFYRRVRPWGFWGPIHEEVLAEHPGLVPNRNFPRDAFNVLVGVAWQTSLVAIGIYLVLQDYTAVGWATGVAVVSMLVLKFNWYDKLEDYPADLGPAELASIGEGEETTAGLVTDSGPQPEGAV</sequence>
<feature type="transmembrane region" description="Helical" evidence="15">
    <location>
        <begin position="6"/>
        <end position="26"/>
    </location>
</feature>
<dbReference type="InterPro" id="IPR050277">
    <property type="entry name" value="Sodium:Solute_Symporter"/>
</dbReference>
<dbReference type="RefSeq" id="WP_146401419.1">
    <property type="nucleotide sequence ID" value="NZ_SJPQ01000003.1"/>
</dbReference>
<feature type="transmembrane region" description="Helical" evidence="15">
    <location>
        <begin position="121"/>
        <end position="146"/>
    </location>
</feature>
<dbReference type="Proteomes" id="UP000315440">
    <property type="component" value="Unassembled WGS sequence"/>
</dbReference>
<keyword evidence="6" id="KW-0769">Symport</keyword>
<keyword evidence="4" id="KW-1003">Cell membrane</keyword>
<comment type="catalytic activity">
    <reaction evidence="12">
        <text>L-proline(in) + Na(+)(in) = L-proline(out) + Na(+)(out)</text>
        <dbReference type="Rhea" id="RHEA:28967"/>
        <dbReference type="ChEBI" id="CHEBI:29101"/>
        <dbReference type="ChEBI" id="CHEBI:60039"/>
    </reaction>
</comment>
<keyword evidence="8" id="KW-0915">Sodium</keyword>
<evidence type="ECO:0000256" key="9">
    <source>
        <dbReference type="ARBA" id="ARBA00023065"/>
    </source>
</evidence>
<dbReference type="EMBL" id="SJPQ01000003">
    <property type="protein sequence ID" value="TWT87354.1"/>
    <property type="molecule type" value="Genomic_DNA"/>
</dbReference>
<dbReference type="CDD" id="cd11477">
    <property type="entry name" value="SLC5sbd_u1"/>
    <property type="match status" value="1"/>
</dbReference>
<feature type="transmembrane region" description="Helical" evidence="15">
    <location>
        <begin position="424"/>
        <end position="443"/>
    </location>
</feature>
<accession>A0A5C5ZJ10</accession>
<keyword evidence="5 15" id="KW-0812">Transmembrane</keyword>
<feature type="transmembrane region" description="Helical" evidence="15">
    <location>
        <begin position="318"/>
        <end position="346"/>
    </location>
</feature>
<evidence type="ECO:0000313" key="17">
    <source>
        <dbReference type="Proteomes" id="UP000315440"/>
    </source>
</evidence>
<dbReference type="OrthoDB" id="9814523at2"/>
<proteinExistence type="inferred from homology"/>
<dbReference type="GO" id="GO:0015824">
    <property type="term" value="P:proline transport"/>
    <property type="evidence" value="ECO:0007669"/>
    <property type="project" value="TreeGrafter"/>
</dbReference>
<feature type="transmembrane region" description="Helical" evidence="15">
    <location>
        <begin position="479"/>
        <end position="498"/>
    </location>
</feature>
<dbReference type="GO" id="GO:0015193">
    <property type="term" value="F:L-proline transmembrane transporter activity"/>
    <property type="evidence" value="ECO:0007669"/>
    <property type="project" value="TreeGrafter"/>
</dbReference>
<dbReference type="GO" id="GO:0005886">
    <property type="term" value="C:plasma membrane"/>
    <property type="evidence" value="ECO:0007669"/>
    <property type="project" value="UniProtKB-SubCell"/>
</dbReference>
<evidence type="ECO:0000256" key="5">
    <source>
        <dbReference type="ARBA" id="ARBA00022692"/>
    </source>
</evidence>
<keyword evidence="9" id="KW-0406">Ion transport</keyword>
<feature type="transmembrane region" description="Helical" evidence="15">
    <location>
        <begin position="46"/>
        <end position="70"/>
    </location>
</feature>
<feature type="region of interest" description="Disordered" evidence="14">
    <location>
        <begin position="644"/>
        <end position="663"/>
    </location>
</feature>
<evidence type="ECO:0000256" key="3">
    <source>
        <dbReference type="ARBA" id="ARBA00022448"/>
    </source>
</evidence>
<keyword evidence="17" id="KW-1185">Reference proteome</keyword>
<evidence type="ECO:0000256" key="15">
    <source>
        <dbReference type="SAM" id="Phobius"/>
    </source>
</evidence>
<dbReference type="PROSITE" id="PS50283">
    <property type="entry name" value="NA_SOLUT_SYMP_3"/>
    <property type="match status" value="1"/>
</dbReference>
<feature type="transmembrane region" description="Helical" evidence="15">
    <location>
        <begin position="279"/>
        <end position="297"/>
    </location>
</feature>
<evidence type="ECO:0000256" key="10">
    <source>
        <dbReference type="ARBA" id="ARBA00023136"/>
    </source>
</evidence>
<dbReference type="AlphaFoldDB" id="A0A5C5ZJ10"/>
<evidence type="ECO:0000256" key="6">
    <source>
        <dbReference type="ARBA" id="ARBA00022847"/>
    </source>
</evidence>
<evidence type="ECO:0000313" key="16">
    <source>
        <dbReference type="EMBL" id="TWT87354.1"/>
    </source>
</evidence>
<evidence type="ECO:0000256" key="7">
    <source>
        <dbReference type="ARBA" id="ARBA00022989"/>
    </source>
</evidence>
<feature type="transmembrane region" description="Helical" evidence="15">
    <location>
        <begin position="449"/>
        <end position="467"/>
    </location>
</feature>
<evidence type="ECO:0000256" key="8">
    <source>
        <dbReference type="ARBA" id="ARBA00023053"/>
    </source>
</evidence>
<gene>
    <name evidence="16" type="primary">sglT_6</name>
    <name evidence="16" type="ORF">Mal64_28930</name>
</gene>
<dbReference type="PANTHER" id="PTHR48086">
    <property type="entry name" value="SODIUM/PROLINE SYMPORTER-RELATED"/>
    <property type="match status" value="1"/>
</dbReference>
<evidence type="ECO:0000256" key="11">
    <source>
        <dbReference type="ARBA" id="ARBA00023201"/>
    </source>
</evidence>
<evidence type="ECO:0000256" key="12">
    <source>
        <dbReference type="ARBA" id="ARBA00033708"/>
    </source>
</evidence>
<comment type="subcellular location">
    <subcellularLocation>
        <location evidence="1">Cell membrane</location>
        <topology evidence="1">Multi-pass membrane protein</topology>
    </subcellularLocation>
</comment>
<evidence type="ECO:0000256" key="4">
    <source>
        <dbReference type="ARBA" id="ARBA00022475"/>
    </source>
</evidence>
<dbReference type="InterPro" id="IPR001734">
    <property type="entry name" value="Na/solute_symporter"/>
</dbReference>
<dbReference type="InterPro" id="IPR038377">
    <property type="entry name" value="Na/Glc_symporter_sf"/>
</dbReference>
<dbReference type="PANTHER" id="PTHR48086:SF3">
    <property type="entry name" value="SODIUM_PROLINE SYMPORTER"/>
    <property type="match status" value="1"/>
</dbReference>